<feature type="domain" description="MacB-like periplasmic core" evidence="9">
    <location>
        <begin position="24"/>
        <end position="223"/>
    </location>
</feature>
<dbReference type="InterPro" id="IPR003838">
    <property type="entry name" value="ABC3_permease_C"/>
</dbReference>
<feature type="domain" description="ABC3 transporter permease C-terminal" evidence="8">
    <location>
        <begin position="676"/>
        <end position="786"/>
    </location>
</feature>
<evidence type="ECO:0000313" key="10">
    <source>
        <dbReference type="EMBL" id="MDF4026396.1"/>
    </source>
</evidence>
<evidence type="ECO:0000256" key="7">
    <source>
        <dbReference type="SAM" id="Phobius"/>
    </source>
</evidence>
<feature type="transmembrane region" description="Helical" evidence="7">
    <location>
        <begin position="21"/>
        <end position="43"/>
    </location>
</feature>
<dbReference type="InterPro" id="IPR025857">
    <property type="entry name" value="MacB_PCD"/>
</dbReference>
<dbReference type="PANTHER" id="PTHR30572">
    <property type="entry name" value="MEMBRANE COMPONENT OF TRANSPORTER-RELATED"/>
    <property type="match status" value="1"/>
</dbReference>
<keyword evidence="11" id="KW-1185">Reference proteome</keyword>
<dbReference type="EMBL" id="JARJJS010000004">
    <property type="protein sequence ID" value="MDF4026396.1"/>
    <property type="molecule type" value="Genomic_DNA"/>
</dbReference>
<feature type="transmembrane region" description="Helical" evidence="7">
    <location>
        <begin position="359"/>
        <end position="388"/>
    </location>
</feature>
<comment type="caution">
    <text evidence="10">The sequence shown here is derived from an EMBL/GenBank/DDBJ whole genome shotgun (WGS) entry which is preliminary data.</text>
</comment>
<gene>
    <name evidence="10" type="ORF">P3W24_15590</name>
</gene>
<comment type="subcellular location">
    <subcellularLocation>
        <location evidence="1">Cell membrane</location>
        <topology evidence="1">Multi-pass membrane protein</topology>
    </subcellularLocation>
</comment>
<protein>
    <submittedName>
        <fullName evidence="10">ABC transporter permease</fullName>
    </submittedName>
</protein>
<keyword evidence="3 7" id="KW-0812">Transmembrane</keyword>
<feature type="transmembrane region" description="Helical" evidence="7">
    <location>
        <begin position="262"/>
        <end position="286"/>
    </location>
</feature>
<comment type="similarity">
    <text evidence="6">Belongs to the ABC-4 integral membrane protein family.</text>
</comment>
<keyword evidence="2" id="KW-1003">Cell membrane</keyword>
<organism evidence="10 11">
    <name type="scientific">Luteibacter sahnii</name>
    <dbReference type="NCBI Taxonomy" id="3021977"/>
    <lineage>
        <taxon>Bacteria</taxon>
        <taxon>Pseudomonadati</taxon>
        <taxon>Pseudomonadota</taxon>
        <taxon>Gammaproteobacteria</taxon>
        <taxon>Lysobacterales</taxon>
        <taxon>Rhodanobacteraceae</taxon>
        <taxon>Luteibacter</taxon>
    </lineage>
</organism>
<evidence type="ECO:0000259" key="8">
    <source>
        <dbReference type="Pfam" id="PF02687"/>
    </source>
</evidence>
<dbReference type="Pfam" id="PF02687">
    <property type="entry name" value="FtsX"/>
    <property type="match status" value="1"/>
</dbReference>
<keyword evidence="4 7" id="KW-1133">Transmembrane helix</keyword>
<accession>A0ABT6BE84</accession>
<evidence type="ECO:0000313" key="11">
    <source>
        <dbReference type="Proteomes" id="UP001528850"/>
    </source>
</evidence>
<name>A0ABT6BE84_9GAMM</name>
<sequence>MKGGIPGILHAWRVLARYPGFLAVAALNLGLGVAAATGAFALVDSLVLHRPPFPDHARVVLYGEHSPGGPVRYASPMFFDDVGMPAQIESRGIARLPESVNADVAGNVVLASAQRMDAGFLPTLGVSPEAGEGLSGAPDEAVVSHGFWRRMLHADLRAIGTRITVNGRPTVIRGVLSPDYRLFTDVDLFLPLHLAPHAADNAQNMTAVARLRPGVGERAFSDHVHAVAAAHAAALRIGPDRLPFYGATWLDDQVTGLARPTVLLFFSCALAVMAIAGLNLSSLLLIRAVARSHGTALRIALGARGWRPWIPAVGEALLVGILAVAAGLSTGNVVAHVFASLLPAEWLISHDAIAFDWHAWVFGIALALVTLAVAVVGGSVHETSGVLFRERFASGRAFGTKTGRHARRVMNVVQTAIAVMLLAWSIGVITRWWDLEHVPMGFDTAQAQVFEIKADDAQFPTVVDVNALLLEFSGRLLAQRGIRYAGMSNHLPGSGSFVMPFALPDGSTYYAQYGLATPGALQAMGLRLLSGRHFDAGDVGGAGRVAMVNEAYLKTFGSGGVGDEVWPASRLSPNAPLRIVGVVADTRHAGPGRPPEPTVFIPLAQAWESSFDFVRLYMPMYVIVRGPGAEGLSMETASRELHRTAPFVAVAHARSMRDDARQVMAGFRRDAVISAILALFAMFLACIGLYSSESVDVMSRRRDYAVHGALGATPMDLAMIVLARNVAVAMIGTLLGMGCTLLAHRSPLQTMLHIQLEVAVPACVAMLAVAVIASVIPAWRAARIDPLHAIHGA</sequence>
<feature type="domain" description="MacB-like periplasmic core" evidence="9">
    <location>
        <begin position="513"/>
        <end position="641"/>
    </location>
</feature>
<dbReference type="InterPro" id="IPR050250">
    <property type="entry name" value="Macrolide_Exporter_MacB"/>
</dbReference>
<keyword evidence="5 7" id="KW-0472">Membrane</keyword>
<evidence type="ECO:0000256" key="2">
    <source>
        <dbReference type="ARBA" id="ARBA00022475"/>
    </source>
</evidence>
<evidence type="ECO:0000256" key="4">
    <source>
        <dbReference type="ARBA" id="ARBA00022989"/>
    </source>
</evidence>
<proteinExistence type="inferred from homology"/>
<feature type="transmembrane region" description="Helical" evidence="7">
    <location>
        <begin position="717"/>
        <end position="744"/>
    </location>
</feature>
<feature type="transmembrane region" description="Helical" evidence="7">
    <location>
        <begin position="316"/>
        <end position="339"/>
    </location>
</feature>
<dbReference type="Pfam" id="PF12704">
    <property type="entry name" value="MacB_PCD"/>
    <property type="match status" value="2"/>
</dbReference>
<evidence type="ECO:0000256" key="1">
    <source>
        <dbReference type="ARBA" id="ARBA00004651"/>
    </source>
</evidence>
<feature type="transmembrane region" description="Helical" evidence="7">
    <location>
        <begin position="409"/>
        <end position="433"/>
    </location>
</feature>
<evidence type="ECO:0000259" key="9">
    <source>
        <dbReference type="Pfam" id="PF12704"/>
    </source>
</evidence>
<dbReference type="Proteomes" id="UP001528850">
    <property type="component" value="Unassembled WGS sequence"/>
</dbReference>
<feature type="transmembrane region" description="Helical" evidence="7">
    <location>
        <begin position="756"/>
        <end position="779"/>
    </location>
</feature>
<evidence type="ECO:0000256" key="6">
    <source>
        <dbReference type="ARBA" id="ARBA00038076"/>
    </source>
</evidence>
<evidence type="ECO:0000256" key="3">
    <source>
        <dbReference type="ARBA" id="ARBA00022692"/>
    </source>
</evidence>
<reference evidence="10 11" key="1">
    <citation type="journal article" date="2024" name="Curr. Microbiol.">
        <title>Luteibacter sahnii sp. nov., A Novel Yellow-Colored Xanthomonadin Pigment Producing Probiotic Bacterium from Healthy Rice Seed Microbiome.</title>
        <authorList>
            <person name="Jaiswal G."/>
            <person name="Rana R."/>
            <person name="Nayak P.K."/>
            <person name="Chouhan R."/>
            <person name="Gandhi S.G."/>
            <person name="Patel H.K."/>
            <person name="Patil P.B."/>
        </authorList>
    </citation>
    <scope>NUCLEOTIDE SEQUENCE [LARGE SCALE GENOMIC DNA]</scope>
    <source>
        <strain evidence="10 11">PPL201</strain>
    </source>
</reference>
<dbReference type="PANTHER" id="PTHR30572:SF4">
    <property type="entry name" value="ABC TRANSPORTER PERMEASE YTRF"/>
    <property type="match status" value="1"/>
</dbReference>
<feature type="transmembrane region" description="Helical" evidence="7">
    <location>
        <begin position="671"/>
        <end position="690"/>
    </location>
</feature>
<evidence type="ECO:0000256" key="5">
    <source>
        <dbReference type="ARBA" id="ARBA00023136"/>
    </source>
</evidence>